<sequence>MTSSLGLPRGTNILVALGAATLTAIGISSIRGILAPVLLTLILTICANPVRTGLLKRGVPGGIATGSVILVVFGLLAGFTYTLILATAQFVAMLPNYQKQFEQIGASIGAWLTSLGVGPDQVQAVEKGLTPSNLGHVISGLLGSVVSITGALVIILTMMILMAADAAYAHTILHQLGTRNPNLVSAVTDYASNVRRYMVVTTVLGVVQGALNSIALYILGVPAALLWGLLAFLCSFIPNIGYFFALIPPVVFGFLVGGWPTVIAVIVVYGIINAVVQSIIQPRVVGHAVSLSQTITFFSVLFWAVVIGPIGAILAIPLTLLGKTILVDSDPDAHWWRPALGPTTETRDLQKAEEAEAKHERKDRREAKKHPPSSGEPAPADAA</sequence>
<keyword evidence="5 7" id="KW-0472">Membrane</keyword>
<comment type="caution">
    <text evidence="8">The sequence shown here is derived from an EMBL/GenBank/DDBJ whole genome shotgun (WGS) entry which is preliminary data.</text>
</comment>
<feature type="transmembrane region" description="Helical" evidence="7">
    <location>
        <begin position="197"/>
        <end position="219"/>
    </location>
</feature>
<feature type="transmembrane region" description="Helical" evidence="7">
    <location>
        <begin position="62"/>
        <end position="84"/>
    </location>
</feature>
<dbReference type="InterPro" id="IPR002549">
    <property type="entry name" value="AI-2E-like"/>
</dbReference>
<keyword evidence="3 7" id="KW-0812">Transmembrane</keyword>
<feature type="transmembrane region" description="Helical" evidence="7">
    <location>
        <begin position="254"/>
        <end position="280"/>
    </location>
</feature>
<dbReference type="RefSeq" id="WP_163289452.1">
    <property type="nucleotide sequence ID" value="NZ_JAAGWY010000002.1"/>
</dbReference>
<evidence type="ECO:0000256" key="6">
    <source>
        <dbReference type="SAM" id="MobiDB-lite"/>
    </source>
</evidence>
<keyword evidence="4 7" id="KW-1133">Transmembrane helix</keyword>
<feature type="transmembrane region" description="Helical" evidence="7">
    <location>
        <begin position="137"/>
        <end position="164"/>
    </location>
</feature>
<dbReference type="Proteomes" id="UP000474967">
    <property type="component" value="Unassembled WGS sequence"/>
</dbReference>
<dbReference type="GO" id="GO:0016020">
    <property type="term" value="C:membrane"/>
    <property type="evidence" value="ECO:0007669"/>
    <property type="project" value="UniProtKB-SubCell"/>
</dbReference>
<evidence type="ECO:0000256" key="2">
    <source>
        <dbReference type="ARBA" id="ARBA00009773"/>
    </source>
</evidence>
<evidence type="ECO:0000256" key="5">
    <source>
        <dbReference type="ARBA" id="ARBA00023136"/>
    </source>
</evidence>
<proteinExistence type="inferred from homology"/>
<keyword evidence="9" id="KW-1185">Reference proteome</keyword>
<feature type="compositionally biased region" description="Basic and acidic residues" evidence="6">
    <location>
        <begin position="345"/>
        <end position="366"/>
    </location>
</feature>
<name>A0A6L9XX33_9MICO</name>
<evidence type="ECO:0000313" key="8">
    <source>
        <dbReference type="EMBL" id="NEN05992.1"/>
    </source>
</evidence>
<evidence type="ECO:0000256" key="4">
    <source>
        <dbReference type="ARBA" id="ARBA00022989"/>
    </source>
</evidence>
<reference evidence="8 9" key="1">
    <citation type="journal article" date="2014" name="J. Microbiol.">
        <title>Diaminobutyricibacter tongyongensis gen. nov., sp. nov. and Homoserinibacter gongjuensis gen. nov., sp. nov. belong to the family Microbacteriaceae.</title>
        <authorList>
            <person name="Kim S.J."/>
            <person name="Ahn J.H."/>
            <person name="Weon H.Y."/>
            <person name="Hamada M."/>
            <person name="Suzuki K."/>
            <person name="Kwon S.W."/>
        </authorList>
    </citation>
    <scope>NUCLEOTIDE SEQUENCE [LARGE SCALE GENOMIC DNA]</scope>
    <source>
        <strain evidence="8 9">NBRC 108724</strain>
    </source>
</reference>
<feature type="transmembrane region" description="Helical" evidence="7">
    <location>
        <begin position="225"/>
        <end position="247"/>
    </location>
</feature>
<evidence type="ECO:0000256" key="3">
    <source>
        <dbReference type="ARBA" id="ARBA00022692"/>
    </source>
</evidence>
<protein>
    <submittedName>
        <fullName evidence="8">AI-2E family transporter</fullName>
    </submittedName>
</protein>
<organism evidence="8 9">
    <name type="scientific">Leifsonia tongyongensis</name>
    <dbReference type="NCBI Taxonomy" id="1268043"/>
    <lineage>
        <taxon>Bacteria</taxon>
        <taxon>Bacillati</taxon>
        <taxon>Actinomycetota</taxon>
        <taxon>Actinomycetes</taxon>
        <taxon>Micrococcales</taxon>
        <taxon>Microbacteriaceae</taxon>
        <taxon>Leifsonia</taxon>
    </lineage>
</organism>
<dbReference type="GO" id="GO:0055085">
    <property type="term" value="P:transmembrane transport"/>
    <property type="evidence" value="ECO:0007669"/>
    <property type="project" value="TreeGrafter"/>
</dbReference>
<dbReference type="PANTHER" id="PTHR21716">
    <property type="entry name" value="TRANSMEMBRANE PROTEIN"/>
    <property type="match status" value="1"/>
</dbReference>
<evidence type="ECO:0000256" key="7">
    <source>
        <dbReference type="SAM" id="Phobius"/>
    </source>
</evidence>
<evidence type="ECO:0000313" key="9">
    <source>
        <dbReference type="Proteomes" id="UP000474967"/>
    </source>
</evidence>
<gene>
    <name evidence="8" type="ORF">G3T36_08905</name>
</gene>
<evidence type="ECO:0000256" key="1">
    <source>
        <dbReference type="ARBA" id="ARBA00004141"/>
    </source>
</evidence>
<dbReference type="EMBL" id="JAAGWY010000002">
    <property type="protein sequence ID" value="NEN05992.1"/>
    <property type="molecule type" value="Genomic_DNA"/>
</dbReference>
<feature type="transmembrane region" description="Helical" evidence="7">
    <location>
        <begin position="7"/>
        <end position="27"/>
    </location>
</feature>
<accession>A0A6L9XX33</accession>
<comment type="subcellular location">
    <subcellularLocation>
        <location evidence="1">Membrane</location>
        <topology evidence="1">Multi-pass membrane protein</topology>
    </subcellularLocation>
</comment>
<feature type="region of interest" description="Disordered" evidence="6">
    <location>
        <begin position="337"/>
        <end position="383"/>
    </location>
</feature>
<dbReference type="PANTHER" id="PTHR21716:SF64">
    <property type="entry name" value="AI-2 TRANSPORT PROTEIN TQSA"/>
    <property type="match status" value="1"/>
</dbReference>
<dbReference type="Pfam" id="PF01594">
    <property type="entry name" value="AI-2E_transport"/>
    <property type="match status" value="1"/>
</dbReference>
<dbReference type="AlphaFoldDB" id="A0A6L9XX33"/>
<comment type="similarity">
    <text evidence="2">Belongs to the autoinducer-2 exporter (AI-2E) (TC 2.A.86) family.</text>
</comment>
<feature type="transmembrane region" description="Helical" evidence="7">
    <location>
        <begin position="300"/>
        <end position="321"/>
    </location>
</feature>